<dbReference type="Proteomes" id="UP000800200">
    <property type="component" value="Unassembled WGS sequence"/>
</dbReference>
<reference evidence="2" key="1">
    <citation type="journal article" date="2020" name="Stud. Mycol.">
        <title>101 Dothideomycetes genomes: a test case for predicting lifestyles and emergence of pathogens.</title>
        <authorList>
            <person name="Haridas S."/>
            <person name="Albert R."/>
            <person name="Binder M."/>
            <person name="Bloem J."/>
            <person name="Labutti K."/>
            <person name="Salamov A."/>
            <person name="Andreopoulos B."/>
            <person name="Baker S."/>
            <person name="Barry K."/>
            <person name="Bills G."/>
            <person name="Bluhm B."/>
            <person name="Cannon C."/>
            <person name="Castanera R."/>
            <person name="Culley D."/>
            <person name="Daum C."/>
            <person name="Ezra D."/>
            <person name="Gonzalez J."/>
            <person name="Henrissat B."/>
            <person name="Kuo A."/>
            <person name="Liang C."/>
            <person name="Lipzen A."/>
            <person name="Lutzoni F."/>
            <person name="Magnuson J."/>
            <person name="Mondo S."/>
            <person name="Nolan M."/>
            <person name="Ohm R."/>
            <person name="Pangilinan J."/>
            <person name="Park H.-J."/>
            <person name="Ramirez L."/>
            <person name="Alfaro M."/>
            <person name="Sun H."/>
            <person name="Tritt A."/>
            <person name="Yoshinaga Y."/>
            <person name="Zwiers L.-H."/>
            <person name="Turgeon B."/>
            <person name="Goodwin S."/>
            <person name="Spatafora J."/>
            <person name="Crous P."/>
            <person name="Grigoriev I."/>
        </authorList>
    </citation>
    <scope>NUCLEOTIDE SEQUENCE</scope>
    <source>
        <strain evidence="2">CBS 207.26</strain>
    </source>
</reference>
<protein>
    <recommendedName>
        <fullName evidence="1">Azaphilone pigments biosynthesis cluster protein L N-terminal domain-containing protein</fullName>
    </recommendedName>
</protein>
<proteinExistence type="predicted"/>
<sequence length="144" mass="15643">MDPLSIAASCLTLITAVGNSTRCITNFVVSCRDARQDLTATSHELSDLDMTLHILKDDTEASGPNHLPEDLRQRICDIMGNCYSVLVELEALLKKYDGAGLDRAARWALSGRKDAEKIRSSIEAHKGALGLVVEATTLQVKFNG</sequence>
<evidence type="ECO:0000259" key="1">
    <source>
        <dbReference type="Pfam" id="PF17111"/>
    </source>
</evidence>
<name>A0A6A6EFT6_9PEZI</name>
<organism evidence="2 3">
    <name type="scientific">Zopfia rhizophila CBS 207.26</name>
    <dbReference type="NCBI Taxonomy" id="1314779"/>
    <lineage>
        <taxon>Eukaryota</taxon>
        <taxon>Fungi</taxon>
        <taxon>Dikarya</taxon>
        <taxon>Ascomycota</taxon>
        <taxon>Pezizomycotina</taxon>
        <taxon>Dothideomycetes</taxon>
        <taxon>Dothideomycetes incertae sedis</taxon>
        <taxon>Zopfiaceae</taxon>
        <taxon>Zopfia</taxon>
    </lineage>
</organism>
<dbReference type="InterPro" id="IPR031348">
    <property type="entry name" value="PigL_N"/>
</dbReference>
<dbReference type="Pfam" id="PF17111">
    <property type="entry name" value="PigL_N"/>
    <property type="match status" value="1"/>
</dbReference>
<feature type="domain" description="Azaphilone pigments biosynthesis cluster protein L N-terminal" evidence="1">
    <location>
        <begin position="1"/>
        <end position="75"/>
    </location>
</feature>
<gene>
    <name evidence="2" type="ORF">K469DRAFT_684254</name>
</gene>
<dbReference type="OrthoDB" id="524326at2759"/>
<evidence type="ECO:0000313" key="3">
    <source>
        <dbReference type="Proteomes" id="UP000800200"/>
    </source>
</evidence>
<keyword evidence="3" id="KW-1185">Reference proteome</keyword>
<dbReference type="AlphaFoldDB" id="A0A6A6EFT6"/>
<accession>A0A6A6EFT6</accession>
<dbReference type="EMBL" id="ML994622">
    <property type="protein sequence ID" value="KAF2188990.1"/>
    <property type="molecule type" value="Genomic_DNA"/>
</dbReference>
<evidence type="ECO:0000313" key="2">
    <source>
        <dbReference type="EMBL" id="KAF2188990.1"/>
    </source>
</evidence>